<reference evidence="2" key="1">
    <citation type="submission" date="2020-05" db="EMBL/GenBank/DDBJ databases">
        <title>Mycena genomes resolve the evolution of fungal bioluminescence.</title>
        <authorList>
            <person name="Tsai I.J."/>
        </authorList>
    </citation>
    <scope>NUCLEOTIDE SEQUENCE</scope>
    <source>
        <strain evidence="2">110903Hualien_Pintung</strain>
    </source>
</reference>
<dbReference type="OrthoDB" id="2751409at2759"/>
<evidence type="ECO:0000313" key="3">
    <source>
        <dbReference type="Proteomes" id="UP000613580"/>
    </source>
</evidence>
<gene>
    <name evidence="2" type="ORF">HMN09_01202800</name>
</gene>
<feature type="signal peptide" evidence="1">
    <location>
        <begin position="1"/>
        <end position="20"/>
    </location>
</feature>
<dbReference type="Proteomes" id="UP000613580">
    <property type="component" value="Unassembled WGS sequence"/>
</dbReference>
<organism evidence="2 3">
    <name type="scientific">Mycena chlorophos</name>
    <name type="common">Agaric fungus</name>
    <name type="synonym">Agaricus chlorophos</name>
    <dbReference type="NCBI Taxonomy" id="658473"/>
    <lineage>
        <taxon>Eukaryota</taxon>
        <taxon>Fungi</taxon>
        <taxon>Dikarya</taxon>
        <taxon>Basidiomycota</taxon>
        <taxon>Agaricomycotina</taxon>
        <taxon>Agaricomycetes</taxon>
        <taxon>Agaricomycetidae</taxon>
        <taxon>Agaricales</taxon>
        <taxon>Marasmiineae</taxon>
        <taxon>Mycenaceae</taxon>
        <taxon>Mycena</taxon>
    </lineage>
</organism>
<proteinExistence type="predicted"/>
<accession>A0A8H6S703</accession>
<sequence length="529" mass="59256">MLFLDITPELLICILLHADAETIRICTQVCNSLRVLVHGSVALRYIMALTAAGVVENPAFSHAPTSERLTALELRESARARMQVSWKQSFSFSFIANMNELLDGFYCAGEAYEMEVYLLPLPIRQNTRPKWENLDLIGTEEAVVGQRIIDINISVKDDLLVAAKYTPSAGHGGGEASLYPYCFSTSSLHPLATGAIKVMDVPPPCLPYVALDVAGDLVVYVVLLHGFDPSYGWPLADDRVFVYNWKTGELKKEISAPPRSYLGRAFLTLDTIVLVNMLTPALEIWDLTSSDSTPSLVLQLPRLQTDFSITEAAARCSHNPHPTTPSSGSLRHDLAFAPDPDAAIIYFTFSIDSPQPEDKRCLLFVHRRSLLRLLEKHRLPVSRSVDERPPTLPYEAWGPPICYWAYSTAFHCSLIAVSGQRCALLDSDGQHIRILDFNVDPWYAYQRSTYSSGKEWRRSPVEQYIADMAHVFAQPVGGQLPFFECTVSCRHSRNYDWVAMDELRILGVLESGQRRFVDILYFGHAVPEP</sequence>
<evidence type="ECO:0000256" key="1">
    <source>
        <dbReference type="SAM" id="SignalP"/>
    </source>
</evidence>
<name>A0A8H6S703_MYCCL</name>
<keyword evidence="3" id="KW-1185">Reference proteome</keyword>
<keyword evidence="1" id="KW-0732">Signal</keyword>
<dbReference type="AlphaFoldDB" id="A0A8H6S703"/>
<protein>
    <submittedName>
        <fullName evidence="2">F-box domain-containing protein</fullName>
    </submittedName>
</protein>
<feature type="chain" id="PRO_5033986259" evidence="1">
    <location>
        <begin position="21"/>
        <end position="529"/>
    </location>
</feature>
<dbReference type="EMBL" id="JACAZE010000021">
    <property type="protein sequence ID" value="KAF7293246.1"/>
    <property type="molecule type" value="Genomic_DNA"/>
</dbReference>
<evidence type="ECO:0000313" key="2">
    <source>
        <dbReference type="EMBL" id="KAF7293246.1"/>
    </source>
</evidence>
<comment type="caution">
    <text evidence="2">The sequence shown here is derived from an EMBL/GenBank/DDBJ whole genome shotgun (WGS) entry which is preliminary data.</text>
</comment>